<dbReference type="InterPro" id="IPR016181">
    <property type="entry name" value="Acyl_CoA_acyltransferase"/>
</dbReference>
<evidence type="ECO:0000259" key="1">
    <source>
        <dbReference type="PROSITE" id="PS51186"/>
    </source>
</evidence>
<gene>
    <name evidence="2" type="ORF">COU13_00585</name>
</gene>
<name>A0A2H0UJD7_9BACT</name>
<dbReference type="SUPFAM" id="SSF55729">
    <property type="entry name" value="Acyl-CoA N-acyltransferases (Nat)"/>
    <property type="match status" value="1"/>
</dbReference>
<sequence>MTKRRIVFLPGKKVNLCLLERKDIRQITHWINDSDVTQYLVSYRPMLAEEEEGWYEKLVGSEKNFVFRLESNDSDRTFFGTMGIHGIDYRQGTAGTGALIGNPSYRGKWFGTDAKMTLLYWAFTELNLRKVCSHVLATNPRSKRYLEKTGYREVGCYRKHVLHKGEFVDEYIMEVFKEDFLKIWRLYNKR</sequence>
<dbReference type="PANTHER" id="PTHR43415">
    <property type="entry name" value="SPERMIDINE N(1)-ACETYLTRANSFERASE"/>
    <property type="match status" value="1"/>
</dbReference>
<proteinExistence type="predicted"/>
<dbReference type="AlphaFoldDB" id="A0A2H0UJD7"/>
<reference evidence="3" key="1">
    <citation type="submission" date="2017-09" db="EMBL/GenBank/DDBJ databases">
        <title>Depth-based differentiation of microbial function through sediment-hosted aquifers and enrichment of novel symbionts in the deep terrestrial subsurface.</title>
        <authorList>
            <person name="Probst A.J."/>
            <person name="Ladd B."/>
            <person name="Jarett J.K."/>
            <person name="Geller-Mcgrath D.E."/>
            <person name="Sieber C.M.K."/>
            <person name="Emerson J.B."/>
            <person name="Anantharaman K."/>
            <person name="Thomas B.C."/>
            <person name="Malmstrom R."/>
            <person name="Stieglmeier M."/>
            <person name="Klingl A."/>
            <person name="Woyke T."/>
            <person name="Ryan C.M."/>
            <person name="Banfield J.F."/>
        </authorList>
    </citation>
    <scope>NUCLEOTIDE SEQUENCE [LARGE SCALE GENOMIC DNA]</scope>
</reference>
<organism evidence="2 3">
    <name type="scientific">Candidatus Kaiserbacteria bacterium CG10_big_fil_rev_8_21_14_0_10_43_70</name>
    <dbReference type="NCBI Taxonomy" id="1974605"/>
    <lineage>
        <taxon>Bacteria</taxon>
        <taxon>Candidatus Kaiseribacteriota</taxon>
    </lineage>
</organism>
<dbReference type="PROSITE" id="PS51186">
    <property type="entry name" value="GNAT"/>
    <property type="match status" value="1"/>
</dbReference>
<evidence type="ECO:0000313" key="2">
    <source>
        <dbReference type="EMBL" id="PIR86501.1"/>
    </source>
</evidence>
<dbReference type="InterPro" id="IPR000182">
    <property type="entry name" value="GNAT_dom"/>
</dbReference>
<dbReference type="Pfam" id="PF13302">
    <property type="entry name" value="Acetyltransf_3"/>
    <property type="match status" value="1"/>
</dbReference>
<evidence type="ECO:0000313" key="3">
    <source>
        <dbReference type="Proteomes" id="UP000230706"/>
    </source>
</evidence>
<dbReference type="GO" id="GO:0016747">
    <property type="term" value="F:acyltransferase activity, transferring groups other than amino-acyl groups"/>
    <property type="evidence" value="ECO:0007669"/>
    <property type="project" value="InterPro"/>
</dbReference>
<dbReference type="PANTHER" id="PTHR43415:SF3">
    <property type="entry name" value="GNAT-FAMILY ACETYLTRANSFERASE"/>
    <property type="match status" value="1"/>
</dbReference>
<comment type="caution">
    <text evidence="2">The sequence shown here is derived from an EMBL/GenBank/DDBJ whole genome shotgun (WGS) entry which is preliminary data.</text>
</comment>
<accession>A0A2H0UJD7</accession>
<dbReference type="EMBL" id="PFBF01000009">
    <property type="protein sequence ID" value="PIR86501.1"/>
    <property type="molecule type" value="Genomic_DNA"/>
</dbReference>
<dbReference type="Gene3D" id="3.40.630.30">
    <property type="match status" value="1"/>
</dbReference>
<feature type="domain" description="N-acetyltransferase" evidence="1">
    <location>
        <begin position="14"/>
        <end position="178"/>
    </location>
</feature>
<dbReference type="Proteomes" id="UP000230706">
    <property type="component" value="Unassembled WGS sequence"/>
</dbReference>
<protein>
    <recommendedName>
        <fullName evidence="1">N-acetyltransferase domain-containing protein</fullName>
    </recommendedName>
</protein>